<dbReference type="InParanoid" id="A0A139WKG3"/>
<gene>
    <name evidence="1" type="primary">AUGUSTUS-3.0.2_32614</name>
    <name evidence="1" type="ORF">TcasGA2_TC032614</name>
</gene>
<name>A0A139WKG3_TRICA</name>
<dbReference type="Proteomes" id="UP000007266">
    <property type="component" value="Linkage group 3"/>
</dbReference>
<dbReference type="OMA" id="ANGYGWH"/>
<sequence>MFHPPVVPYQQYANAYPVIHYQQPPGAANGYGWHGNGYGWQLDPSAWRTPPMYPSLDQPVVAVEEPAIHAQKVEKVNAWVSFFLVK</sequence>
<accession>A0A139WKG3</accession>
<proteinExistence type="predicted"/>
<reference evidence="1 2" key="1">
    <citation type="journal article" date="2008" name="Nature">
        <title>The genome of the model beetle and pest Tribolium castaneum.</title>
        <authorList>
            <consortium name="Tribolium Genome Sequencing Consortium"/>
            <person name="Richards S."/>
            <person name="Gibbs R.A."/>
            <person name="Weinstock G.M."/>
            <person name="Brown S.J."/>
            <person name="Denell R."/>
            <person name="Beeman R.W."/>
            <person name="Gibbs R."/>
            <person name="Beeman R.W."/>
            <person name="Brown S.J."/>
            <person name="Bucher G."/>
            <person name="Friedrich M."/>
            <person name="Grimmelikhuijzen C.J."/>
            <person name="Klingler M."/>
            <person name="Lorenzen M."/>
            <person name="Richards S."/>
            <person name="Roth S."/>
            <person name="Schroder R."/>
            <person name="Tautz D."/>
            <person name="Zdobnov E.M."/>
            <person name="Muzny D."/>
            <person name="Gibbs R.A."/>
            <person name="Weinstock G.M."/>
            <person name="Attaway T."/>
            <person name="Bell S."/>
            <person name="Buhay C.J."/>
            <person name="Chandrabose M.N."/>
            <person name="Chavez D."/>
            <person name="Clerk-Blankenburg K.P."/>
            <person name="Cree A."/>
            <person name="Dao M."/>
            <person name="Davis C."/>
            <person name="Chacko J."/>
            <person name="Dinh H."/>
            <person name="Dugan-Rocha S."/>
            <person name="Fowler G."/>
            <person name="Garner T.T."/>
            <person name="Garnes J."/>
            <person name="Gnirke A."/>
            <person name="Hawes A."/>
            <person name="Hernandez J."/>
            <person name="Hines S."/>
            <person name="Holder M."/>
            <person name="Hume J."/>
            <person name="Jhangiani S.N."/>
            <person name="Joshi V."/>
            <person name="Khan Z.M."/>
            <person name="Jackson L."/>
            <person name="Kovar C."/>
            <person name="Kowis A."/>
            <person name="Lee S."/>
            <person name="Lewis L.R."/>
            <person name="Margolis J."/>
            <person name="Morgan M."/>
            <person name="Nazareth L.V."/>
            <person name="Nguyen N."/>
            <person name="Okwuonu G."/>
            <person name="Parker D."/>
            <person name="Richards S."/>
            <person name="Ruiz S.J."/>
            <person name="Santibanez J."/>
            <person name="Savard J."/>
            <person name="Scherer S.E."/>
            <person name="Schneider B."/>
            <person name="Sodergren E."/>
            <person name="Tautz D."/>
            <person name="Vattahil S."/>
            <person name="Villasana D."/>
            <person name="White C.S."/>
            <person name="Wright R."/>
            <person name="Park Y."/>
            <person name="Beeman R.W."/>
            <person name="Lord J."/>
            <person name="Oppert B."/>
            <person name="Lorenzen M."/>
            <person name="Brown S."/>
            <person name="Wang L."/>
            <person name="Savard J."/>
            <person name="Tautz D."/>
            <person name="Richards S."/>
            <person name="Weinstock G."/>
            <person name="Gibbs R.A."/>
            <person name="Liu Y."/>
            <person name="Worley K."/>
            <person name="Weinstock G."/>
            <person name="Elsik C.G."/>
            <person name="Reese J.T."/>
            <person name="Elhaik E."/>
            <person name="Landan G."/>
            <person name="Graur D."/>
            <person name="Arensburger P."/>
            <person name="Atkinson P."/>
            <person name="Beeman R.W."/>
            <person name="Beidler J."/>
            <person name="Brown S.J."/>
            <person name="Demuth J.P."/>
            <person name="Drury D.W."/>
            <person name="Du Y.Z."/>
            <person name="Fujiwara H."/>
            <person name="Lorenzen M."/>
            <person name="Maselli V."/>
            <person name="Osanai M."/>
            <person name="Park Y."/>
            <person name="Robertson H.M."/>
            <person name="Tu Z."/>
            <person name="Wang J.J."/>
            <person name="Wang S."/>
            <person name="Richards S."/>
            <person name="Song H."/>
            <person name="Zhang L."/>
            <person name="Sodergren E."/>
            <person name="Werner D."/>
            <person name="Stanke M."/>
            <person name="Morgenstern B."/>
            <person name="Solovyev V."/>
            <person name="Kosarev P."/>
            <person name="Brown G."/>
            <person name="Chen H.C."/>
            <person name="Ermolaeva O."/>
            <person name="Hlavina W."/>
            <person name="Kapustin Y."/>
            <person name="Kiryutin B."/>
            <person name="Kitts P."/>
            <person name="Maglott D."/>
            <person name="Pruitt K."/>
            <person name="Sapojnikov V."/>
            <person name="Souvorov A."/>
            <person name="Mackey A.J."/>
            <person name="Waterhouse R.M."/>
            <person name="Wyder S."/>
            <person name="Zdobnov E.M."/>
            <person name="Zdobnov E.M."/>
            <person name="Wyder S."/>
            <person name="Kriventseva E.V."/>
            <person name="Kadowaki T."/>
            <person name="Bork P."/>
            <person name="Aranda M."/>
            <person name="Bao R."/>
            <person name="Beermann A."/>
            <person name="Berns N."/>
            <person name="Bolognesi R."/>
            <person name="Bonneton F."/>
            <person name="Bopp D."/>
            <person name="Brown S.J."/>
            <person name="Bucher G."/>
            <person name="Butts T."/>
            <person name="Chaumot A."/>
            <person name="Denell R.E."/>
            <person name="Ferrier D.E."/>
            <person name="Friedrich M."/>
            <person name="Gordon C.M."/>
            <person name="Jindra M."/>
            <person name="Klingler M."/>
            <person name="Lan Q."/>
            <person name="Lattorff H.M."/>
            <person name="Laudet V."/>
            <person name="von Levetsow C."/>
            <person name="Liu Z."/>
            <person name="Lutz R."/>
            <person name="Lynch J.A."/>
            <person name="da Fonseca R.N."/>
            <person name="Posnien N."/>
            <person name="Reuter R."/>
            <person name="Roth S."/>
            <person name="Savard J."/>
            <person name="Schinko J.B."/>
            <person name="Schmitt C."/>
            <person name="Schoppmeier M."/>
            <person name="Schroder R."/>
            <person name="Shippy T.D."/>
            <person name="Simonnet F."/>
            <person name="Marques-Souza H."/>
            <person name="Tautz D."/>
            <person name="Tomoyasu Y."/>
            <person name="Trauner J."/>
            <person name="Van der Zee M."/>
            <person name="Vervoort M."/>
            <person name="Wittkopp N."/>
            <person name="Wimmer E.A."/>
            <person name="Yang X."/>
            <person name="Jones A.K."/>
            <person name="Sattelle D.B."/>
            <person name="Ebert P.R."/>
            <person name="Nelson D."/>
            <person name="Scott J.G."/>
            <person name="Beeman R.W."/>
            <person name="Muthukrishnan S."/>
            <person name="Kramer K.J."/>
            <person name="Arakane Y."/>
            <person name="Beeman R.W."/>
            <person name="Zhu Q."/>
            <person name="Hogenkamp D."/>
            <person name="Dixit R."/>
            <person name="Oppert B."/>
            <person name="Jiang H."/>
            <person name="Zou Z."/>
            <person name="Marshall J."/>
            <person name="Elpidina E."/>
            <person name="Vinokurov K."/>
            <person name="Oppert C."/>
            <person name="Zou Z."/>
            <person name="Evans J."/>
            <person name="Lu Z."/>
            <person name="Zhao P."/>
            <person name="Sumathipala N."/>
            <person name="Altincicek B."/>
            <person name="Vilcinskas A."/>
            <person name="Williams M."/>
            <person name="Hultmark D."/>
            <person name="Hetru C."/>
            <person name="Jiang H."/>
            <person name="Grimmelikhuijzen C.J."/>
            <person name="Hauser F."/>
            <person name="Cazzamali G."/>
            <person name="Williamson M."/>
            <person name="Park Y."/>
            <person name="Li B."/>
            <person name="Tanaka Y."/>
            <person name="Predel R."/>
            <person name="Neupert S."/>
            <person name="Schachtner J."/>
            <person name="Verleyen P."/>
            <person name="Raible F."/>
            <person name="Bork P."/>
            <person name="Friedrich M."/>
            <person name="Walden K.K."/>
            <person name="Robertson H.M."/>
            <person name="Angeli S."/>
            <person name="Foret S."/>
            <person name="Bucher G."/>
            <person name="Schuetz S."/>
            <person name="Maleszka R."/>
            <person name="Wimmer E.A."/>
            <person name="Beeman R.W."/>
            <person name="Lorenzen M."/>
            <person name="Tomoyasu Y."/>
            <person name="Miller S.C."/>
            <person name="Grossmann D."/>
            <person name="Bucher G."/>
        </authorList>
    </citation>
    <scope>NUCLEOTIDE SEQUENCE [LARGE SCALE GENOMIC DNA]</scope>
    <source>
        <strain evidence="1 2">Georgia GA2</strain>
    </source>
</reference>
<evidence type="ECO:0000313" key="1">
    <source>
        <dbReference type="EMBL" id="KYB28416.1"/>
    </source>
</evidence>
<evidence type="ECO:0000313" key="2">
    <source>
        <dbReference type="Proteomes" id="UP000007266"/>
    </source>
</evidence>
<keyword evidence="2" id="KW-1185">Reference proteome</keyword>
<reference evidence="1 2" key="2">
    <citation type="journal article" date="2010" name="Nucleic Acids Res.">
        <title>BeetleBase in 2010: revisions to provide comprehensive genomic information for Tribolium castaneum.</title>
        <authorList>
            <person name="Kim H.S."/>
            <person name="Murphy T."/>
            <person name="Xia J."/>
            <person name="Caragea D."/>
            <person name="Park Y."/>
            <person name="Beeman R.W."/>
            <person name="Lorenzen M.D."/>
            <person name="Butcher S."/>
            <person name="Manak J.R."/>
            <person name="Brown S.J."/>
        </authorList>
    </citation>
    <scope>GENOME REANNOTATION</scope>
    <source>
        <strain evidence="1 2">Georgia GA2</strain>
    </source>
</reference>
<dbReference type="AlphaFoldDB" id="A0A139WKG3"/>
<protein>
    <submittedName>
        <fullName evidence="1">Uncharacterized protein</fullName>
    </submittedName>
</protein>
<dbReference type="EMBL" id="KQ971327">
    <property type="protein sequence ID" value="KYB28416.1"/>
    <property type="molecule type" value="Genomic_DNA"/>
</dbReference>
<organism evidence="1 2">
    <name type="scientific">Tribolium castaneum</name>
    <name type="common">Red flour beetle</name>
    <dbReference type="NCBI Taxonomy" id="7070"/>
    <lineage>
        <taxon>Eukaryota</taxon>
        <taxon>Metazoa</taxon>
        <taxon>Ecdysozoa</taxon>
        <taxon>Arthropoda</taxon>
        <taxon>Hexapoda</taxon>
        <taxon>Insecta</taxon>
        <taxon>Pterygota</taxon>
        <taxon>Neoptera</taxon>
        <taxon>Endopterygota</taxon>
        <taxon>Coleoptera</taxon>
        <taxon>Polyphaga</taxon>
        <taxon>Cucujiformia</taxon>
        <taxon>Tenebrionidae</taxon>
        <taxon>Tenebrionidae incertae sedis</taxon>
        <taxon>Tribolium</taxon>
    </lineage>
</organism>